<feature type="region of interest" description="Disordered" evidence="1">
    <location>
        <begin position="371"/>
        <end position="480"/>
    </location>
</feature>
<keyword evidence="3" id="KW-1185">Reference proteome</keyword>
<feature type="region of interest" description="Disordered" evidence="1">
    <location>
        <begin position="1"/>
        <end position="34"/>
    </location>
</feature>
<gene>
    <name evidence="2" type="ORF">DY000_02016703</name>
</gene>
<organism evidence="2 3">
    <name type="scientific">Brassica cretica</name>
    <name type="common">Mustard</name>
    <dbReference type="NCBI Taxonomy" id="69181"/>
    <lineage>
        <taxon>Eukaryota</taxon>
        <taxon>Viridiplantae</taxon>
        <taxon>Streptophyta</taxon>
        <taxon>Embryophyta</taxon>
        <taxon>Tracheophyta</taxon>
        <taxon>Spermatophyta</taxon>
        <taxon>Magnoliopsida</taxon>
        <taxon>eudicotyledons</taxon>
        <taxon>Gunneridae</taxon>
        <taxon>Pentapetalae</taxon>
        <taxon>rosids</taxon>
        <taxon>malvids</taxon>
        <taxon>Brassicales</taxon>
        <taxon>Brassicaceae</taxon>
        <taxon>Brassiceae</taxon>
        <taxon>Brassica</taxon>
    </lineage>
</organism>
<evidence type="ECO:0000313" key="3">
    <source>
        <dbReference type="Proteomes" id="UP000266723"/>
    </source>
</evidence>
<feature type="region of interest" description="Disordered" evidence="1">
    <location>
        <begin position="66"/>
        <end position="343"/>
    </location>
</feature>
<comment type="caution">
    <text evidence="2">The sequence shown here is derived from an EMBL/GenBank/DDBJ whole genome shotgun (WGS) entry which is preliminary data.</text>
</comment>
<sequence>MIVATKGETESENLAPDSGVVIKSDKSSVSEPTEKKNLRLHWDLNVSMDAWGPPCDVEDDASEKDVKGVIPNPMAPRESEPIDGSKDHLDGFAASVGQEKFSSPCGPKAEAAARNGNKFKSGYNSPLEDGELREPYHRGKNKVEDGGFSSMAENNDNKMKDSDKGILADSNLGPFERKSHDALRVGEVHDRRDVEKNDVARISDLHLKKRSSSSRRHDRSSGRGYFSGSGSRPPYVLEPPHPENLGMMGSFDQSGSGTGQGSQPDGYVRKRFSNGGYRGGRFSNGGDRVMRGRHGDNNQFSGRMHNWRSGNRRERHNSPVFRRSRRRSPVPWNSGDRLSHPHDGFRAEERMTESVRFPFQERFLEDQEIGFMSPPRNRMPPPRFDERRSHDSGTNRNSFRGRRFGLGQRHDAGRSLRRLNSDNNNNFIPFRRQRRFDDVEDSTGGKKFEMRQQQTRRADITEDGGDDVAGSGFAKESRWV</sequence>
<accession>A0ABQ7CXG5</accession>
<dbReference type="PANTHER" id="PTHR34536:SF6">
    <property type="entry name" value="DENTIN SIALOPHOSPHOPROTEIN-LIKE PROTEIN"/>
    <property type="match status" value="1"/>
</dbReference>
<dbReference type="PANTHER" id="PTHR34536">
    <property type="entry name" value="DENTIN SIALOPHOSPHOPROTEIN-LIKE PROTEIN"/>
    <property type="match status" value="1"/>
</dbReference>
<evidence type="ECO:0008006" key="4">
    <source>
        <dbReference type="Google" id="ProtNLM"/>
    </source>
</evidence>
<feature type="compositionally biased region" description="Basic residues" evidence="1">
    <location>
        <begin position="207"/>
        <end position="218"/>
    </location>
</feature>
<feature type="compositionally biased region" description="Basic and acidic residues" evidence="1">
    <location>
        <begin position="23"/>
        <end position="34"/>
    </location>
</feature>
<feature type="compositionally biased region" description="Basic and acidic residues" evidence="1">
    <location>
        <begin position="175"/>
        <end position="206"/>
    </location>
</feature>
<feature type="compositionally biased region" description="Basic and acidic residues" evidence="1">
    <location>
        <begin position="77"/>
        <end position="90"/>
    </location>
</feature>
<reference evidence="2 3" key="1">
    <citation type="journal article" date="2020" name="BMC Genomics">
        <title>Intraspecific diversification of the crop wild relative Brassica cretica Lam. using demographic model selection.</title>
        <authorList>
            <person name="Kioukis A."/>
            <person name="Michalopoulou V.A."/>
            <person name="Briers L."/>
            <person name="Pirintsos S."/>
            <person name="Studholme D.J."/>
            <person name="Pavlidis P."/>
            <person name="Sarris P.F."/>
        </authorList>
    </citation>
    <scope>NUCLEOTIDE SEQUENCE [LARGE SCALE GENOMIC DNA]</scope>
    <source>
        <strain evidence="3">cv. PFS-1207/04</strain>
    </source>
</reference>
<feature type="compositionally biased region" description="Basic and acidic residues" evidence="1">
    <location>
        <begin position="155"/>
        <end position="166"/>
    </location>
</feature>
<dbReference type="EMBL" id="QGKV02000759">
    <property type="protein sequence ID" value="KAF3564777.1"/>
    <property type="molecule type" value="Genomic_DNA"/>
</dbReference>
<feature type="compositionally biased region" description="Basic and acidic residues" evidence="1">
    <location>
        <begin position="443"/>
        <end position="460"/>
    </location>
</feature>
<protein>
    <recommendedName>
        <fullName evidence="4">Btz domain-containing protein</fullName>
    </recommendedName>
</protein>
<feature type="compositionally biased region" description="Basic and acidic residues" evidence="1">
    <location>
        <begin position="383"/>
        <end position="393"/>
    </location>
</feature>
<dbReference type="Proteomes" id="UP000266723">
    <property type="component" value="Unassembled WGS sequence"/>
</dbReference>
<feature type="compositionally biased region" description="Low complexity" evidence="1">
    <location>
        <begin position="249"/>
        <end position="266"/>
    </location>
</feature>
<evidence type="ECO:0000256" key="1">
    <source>
        <dbReference type="SAM" id="MobiDB-lite"/>
    </source>
</evidence>
<evidence type="ECO:0000313" key="2">
    <source>
        <dbReference type="EMBL" id="KAF3564777.1"/>
    </source>
</evidence>
<name>A0ABQ7CXG5_BRACR</name>
<feature type="compositionally biased region" description="Low complexity" evidence="1">
    <location>
        <begin position="222"/>
        <end position="232"/>
    </location>
</feature>
<feature type="compositionally biased region" description="Basic and acidic residues" evidence="1">
    <location>
        <begin position="130"/>
        <end position="145"/>
    </location>
</feature>
<proteinExistence type="predicted"/>